<proteinExistence type="predicted"/>
<protein>
    <submittedName>
        <fullName evidence="1">Uncharacterized protein</fullName>
    </submittedName>
</protein>
<evidence type="ECO:0000313" key="2">
    <source>
        <dbReference type="Proteomes" id="UP001476247"/>
    </source>
</evidence>
<name>A0ABP9YAD3_9FUNG</name>
<evidence type="ECO:0000313" key="1">
    <source>
        <dbReference type="EMBL" id="GAA5803936.1"/>
    </source>
</evidence>
<organism evidence="1 2">
    <name type="scientific">Helicostylum pulchrum</name>
    <dbReference type="NCBI Taxonomy" id="562976"/>
    <lineage>
        <taxon>Eukaryota</taxon>
        <taxon>Fungi</taxon>
        <taxon>Fungi incertae sedis</taxon>
        <taxon>Mucoromycota</taxon>
        <taxon>Mucoromycotina</taxon>
        <taxon>Mucoromycetes</taxon>
        <taxon>Mucorales</taxon>
        <taxon>Mucorineae</taxon>
        <taxon>Mucoraceae</taxon>
        <taxon>Helicostylum</taxon>
    </lineage>
</organism>
<sequence length="79" mass="8950">MNDVLVVFAKVVMAVYGGGSTKKTDIKNNLEAPSPDIMNMLQEQEQIILRDIIKARALHTRSLLRTRMQNQRPSLILQS</sequence>
<comment type="caution">
    <text evidence="1">The sequence shown here is derived from an EMBL/GenBank/DDBJ whole genome shotgun (WGS) entry which is preliminary data.</text>
</comment>
<dbReference type="EMBL" id="BAABUJ010000031">
    <property type="protein sequence ID" value="GAA5803936.1"/>
    <property type="molecule type" value="Genomic_DNA"/>
</dbReference>
<accession>A0ABP9YAD3</accession>
<reference evidence="1 2" key="1">
    <citation type="submission" date="2024-04" db="EMBL/GenBank/DDBJ databases">
        <title>genome sequences of Mucor flavus KT1a and Helicostylum pulchrum KT1b strains isolation_sourced from the surface of a dry-aged beef.</title>
        <authorList>
            <person name="Toyotome T."/>
            <person name="Hosono M."/>
            <person name="Torimaru M."/>
            <person name="Fukuda K."/>
            <person name="Mikami N."/>
        </authorList>
    </citation>
    <scope>NUCLEOTIDE SEQUENCE [LARGE SCALE GENOMIC DNA]</scope>
    <source>
        <strain evidence="1 2">KT1b</strain>
    </source>
</reference>
<dbReference type="Proteomes" id="UP001476247">
    <property type="component" value="Unassembled WGS sequence"/>
</dbReference>
<gene>
    <name evidence="1" type="ORF">HPULCUR_009421</name>
</gene>
<keyword evidence="2" id="KW-1185">Reference proteome</keyword>